<dbReference type="InterPro" id="IPR027417">
    <property type="entry name" value="P-loop_NTPase"/>
</dbReference>
<protein>
    <recommendedName>
        <fullName evidence="1">DNA2/NAM7 helicase helicase domain-containing protein</fullName>
    </recommendedName>
</protein>
<evidence type="ECO:0000313" key="2">
    <source>
        <dbReference type="EnsemblFungi" id="CPAR2_208820-T-p1"/>
    </source>
</evidence>
<sequence>MNLVELVQQLIHRSKRVLVCGTSNISVDPLLERLSDKHDNEDLVRISQPAKVLPSCVKHTLNVLFKAHEDTNILSKLRNR</sequence>
<organism evidence="2">
    <name type="scientific">Candida parapsilosis (strain CDC 317 / ATCC MYA-4646)</name>
    <name type="common">Yeast</name>
    <name type="synonym">Monilia parapsilosis</name>
    <dbReference type="NCBI Taxonomy" id="578454"/>
    <lineage>
        <taxon>Eukaryota</taxon>
        <taxon>Fungi</taxon>
        <taxon>Dikarya</taxon>
        <taxon>Ascomycota</taxon>
        <taxon>Saccharomycotina</taxon>
        <taxon>Pichiomycetes</taxon>
        <taxon>Debaryomycetaceae</taxon>
        <taxon>Candida/Lodderomyces clade</taxon>
        <taxon>Candida</taxon>
    </lineage>
</organism>
<proteinExistence type="predicted"/>
<reference evidence="2" key="1">
    <citation type="submission" date="2025-05" db="UniProtKB">
        <authorList>
            <consortium name="EnsemblFungi"/>
        </authorList>
    </citation>
    <scope>IDENTIFICATION</scope>
</reference>
<dbReference type="AlphaFoldDB" id="A0AAJ8VZ97"/>
<dbReference type="Gene3D" id="3.40.50.300">
    <property type="entry name" value="P-loop containing nucleotide triphosphate hydrolases"/>
    <property type="match status" value="1"/>
</dbReference>
<feature type="domain" description="DNA2/NAM7 helicase helicase" evidence="1">
    <location>
        <begin position="3"/>
        <end position="71"/>
    </location>
</feature>
<dbReference type="Pfam" id="PF13086">
    <property type="entry name" value="AAA_11"/>
    <property type="match status" value="1"/>
</dbReference>
<dbReference type="GO" id="GO:0004386">
    <property type="term" value="F:helicase activity"/>
    <property type="evidence" value="ECO:0007669"/>
    <property type="project" value="InterPro"/>
</dbReference>
<accession>A0AAJ8VZ97</accession>
<evidence type="ECO:0000259" key="1">
    <source>
        <dbReference type="Pfam" id="PF13086"/>
    </source>
</evidence>
<dbReference type="InterPro" id="IPR041677">
    <property type="entry name" value="DNA2/NAM7_AAA_11"/>
</dbReference>
<dbReference type="EnsemblFungi" id="CPAR2_208820-T">
    <property type="protein sequence ID" value="CPAR2_208820-T-p1"/>
    <property type="gene ID" value="CPAR2_208820"/>
</dbReference>
<name>A0AAJ8VZ97_CANPC</name>